<feature type="transmembrane region" description="Helical" evidence="1">
    <location>
        <begin position="33"/>
        <end position="52"/>
    </location>
</feature>
<evidence type="ECO:0000256" key="1">
    <source>
        <dbReference type="SAM" id="Phobius"/>
    </source>
</evidence>
<evidence type="ECO:0000313" key="2">
    <source>
        <dbReference type="EMBL" id="AUS92820.1"/>
    </source>
</evidence>
<reference evidence="2" key="1">
    <citation type="submission" date="2017-09" db="EMBL/GenBank/DDBJ databases">
        <title>Sequences of three plasmids isolated from Bacillus glycinfermentans NCCP 15922.</title>
        <authorList>
            <person name="Yu W.-S."/>
            <person name="Do H.-N."/>
            <person name="Cheong H.-M."/>
            <person name="Hwang K.-J."/>
        </authorList>
    </citation>
    <scope>NUCLEOTIDE SEQUENCE</scope>
    <source>
        <strain evidence="2">KBN06P03352</strain>
        <plasmid evidence="2">unnamed1</plasmid>
    </source>
</reference>
<dbReference type="RefSeq" id="WP_172691946.1">
    <property type="nucleotide sequence ID" value="NZ_MF996509.1"/>
</dbReference>
<sequence>MLLTDADIHLPFKLDALTGFLAEPSDRTGTVNFIFYVIMLIRFMRWIHGVFFDKPVTDYQYAPEGGYITTGNTKRLRTKSNSS</sequence>
<accession>A0A2I7ZJL1</accession>
<dbReference type="EMBL" id="MF996509">
    <property type="protein sequence ID" value="AUS92820.1"/>
    <property type="molecule type" value="Genomic_DNA"/>
</dbReference>
<protein>
    <submittedName>
        <fullName evidence="2">Uncharacterized protein</fullName>
    </submittedName>
</protein>
<proteinExistence type="predicted"/>
<keyword evidence="1" id="KW-1133">Transmembrane helix</keyword>
<keyword evidence="2" id="KW-0614">Plasmid</keyword>
<geneLocation type="plasmid" evidence="2">
    <name>unnamed1</name>
</geneLocation>
<keyword evidence="1" id="KW-0812">Transmembrane</keyword>
<dbReference type="AlphaFoldDB" id="A0A2I7ZJL1"/>
<organism evidence="2">
    <name type="scientific">Bacillus glycinifermentans</name>
    <dbReference type="NCBI Taxonomy" id="1664069"/>
    <lineage>
        <taxon>Bacteria</taxon>
        <taxon>Bacillati</taxon>
        <taxon>Bacillota</taxon>
        <taxon>Bacilli</taxon>
        <taxon>Bacillales</taxon>
        <taxon>Bacillaceae</taxon>
        <taxon>Bacillus</taxon>
    </lineage>
</organism>
<keyword evidence="1" id="KW-0472">Membrane</keyword>
<name>A0A2I7ZJL1_9BACI</name>
<dbReference type="EMBL" id="MF996509">
    <property type="protein sequence ID" value="AUS92774.1"/>
    <property type="molecule type" value="Genomic_DNA"/>
</dbReference>